<accession>A0A9Q8PH95</accession>
<dbReference type="EMBL" id="CP090172">
    <property type="protein sequence ID" value="UJO22619.1"/>
    <property type="molecule type" value="Genomic_DNA"/>
</dbReference>
<name>A0A9Q8PH95_PASFU</name>
<dbReference type="RefSeq" id="XP_047766985.1">
    <property type="nucleotide sequence ID" value="XM_047911518.1"/>
</dbReference>
<proteinExistence type="predicted"/>
<reference evidence="1" key="2">
    <citation type="journal article" date="2022" name="Microb. Genom.">
        <title>A chromosome-scale genome assembly of the tomato pathogen Cladosporium fulvum reveals a compartmentalized genome architecture and the presence of a dispensable chromosome.</title>
        <authorList>
            <person name="Zaccaron A.Z."/>
            <person name="Chen L.H."/>
            <person name="Samaras A."/>
            <person name="Stergiopoulos I."/>
        </authorList>
    </citation>
    <scope>NUCLEOTIDE SEQUENCE</scope>
    <source>
        <strain evidence="1">Race5_Kim</strain>
    </source>
</reference>
<gene>
    <name evidence="1" type="ORF">CLAFUR5_12370</name>
</gene>
<dbReference type="KEGG" id="ffu:CLAFUR5_12370"/>
<protein>
    <submittedName>
        <fullName evidence="1">Uncharacterized protein</fullName>
    </submittedName>
</protein>
<evidence type="ECO:0000313" key="1">
    <source>
        <dbReference type="EMBL" id="UJO22619.1"/>
    </source>
</evidence>
<reference evidence="1" key="1">
    <citation type="submission" date="2021-12" db="EMBL/GenBank/DDBJ databases">
        <authorList>
            <person name="Zaccaron A."/>
            <person name="Stergiopoulos I."/>
        </authorList>
    </citation>
    <scope>NUCLEOTIDE SEQUENCE</scope>
    <source>
        <strain evidence="1">Race5_Kim</strain>
    </source>
</reference>
<dbReference type="Proteomes" id="UP000756132">
    <property type="component" value="Chromosome 10"/>
</dbReference>
<dbReference type="GeneID" id="71992248"/>
<organism evidence="1 2">
    <name type="scientific">Passalora fulva</name>
    <name type="common">Tomato leaf mold</name>
    <name type="synonym">Cladosporium fulvum</name>
    <dbReference type="NCBI Taxonomy" id="5499"/>
    <lineage>
        <taxon>Eukaryota</taxon>
        <taxon>Fungi</taxon>
        <taxon>Dikarya</taxon>
        <taxon>Ascomycota</taxon>
        <taxon>Pezizomycotina</taxon>
        <taxon>Dothideomycetes</taxon>
        <taxon>Dothideomycetidae</taxon>
        <taxon>Mycosphaerellales</taxon>
        <taxon>Mycosphaerellaceae</taxon>
        <taxon>Fulvia</taxon>
    </lineage>
</organism>
<keyword evidence="2" id="KW-1185">Reference proteome</keyword>
<dbReference type="AlphaFoldDB" id="A0A9Q8PH95"/>
<evidence type="ECO:0000313" key="2">
    <source>
        <dbReference type="Proteomes" id="UP000756132"/>
    </source>
</evidence>
<sequence length="218" mass="24349">MAEHNSSGQHVPKYYDDYEEDNGTTWSNPKNVSGKSLYRAVSRHLIGTPDEGLAIQGVAMDFVIRIGAQPEHPHLAQYLARAEACLKETGIPIFTLLECPDLHPNEHVLWAIATACKVQFRVYGSITADGEAQDLLYIVGAESAYPYAVLQRPAMGTVPWRFSCLLPDESGREMLEWLIETQGLMLSERHLPDDEQTYGGAQLNKVGYAWVKKGMDRN</sequence>